<feature type="region of interest" description="Disordered" evidence="14">
    <location>
        <begin position="1"/>
        <end position="25"/>
    </location>
</feature>
<dbReference type="SMART" id="SM00487">
    <property type="entry name" value="DEXDc"/>
    <property type="match status" value="1"/>
</dbReference>
<evidence type="ECO:0000313" key="19">
    <source>
        <dbReference type="Proteomes" id="UP001431209"/>
    </source>
</evidence>
<feature type="short sequence motif" description="Q motif" evidence="12">
    <location>
        <begin position="44"/>
        <end position="72"/>
    </location>
</feature>
<keyword evidence="4 13" id="KW-0347">Helicase</keyword>
<feature type="compositionally biased region" description="Acidic residues" evidence="14">
    <location>
        <begin position="447"/>
        <end position="460"/>
    </location>
</feature>
<keyword evidence="5 13" id="KW-0067">ATP-binding</keyword>
<dbReference type="InterPro" id="IPR050079">
    <property type="entry name" value="DEAD_box_RNA_helicase"/>
</dbReference>
<dbReference type="GO" id="GO:0005829">
    <property type="term" value="C:cytosol"/>
    <property type="evidence" value="ECO:0007669"/>
    <property type="project" value="TreeGrafter"/>
</dbReference>
<evidence type="ECO:0000256" key="5">
    <source>
        <dbReference type="ARBA" id="ARBA00022840"/>
    </source>
</evidence>
<evidence type="ECO:0000256" key="6">
    <source>
        <dbReference type="ARBA" id="ARBA00022917"/>
    </source>
</evidence>
<evidence type="ECO:0000256" key="3">
    <source>
        <dbReference type="ARBA" id="ARBA00022801"/>
    </source>
</evidence>
<dbReference type="Pfam" id="PF00271">
    <property type="entry name" value="Helicase_C"/>
    <property type="match status" value="1"/>
</dbReference>
<feature type="compositionally biased region" description="Basic residues" evidence="14">
    <location>
        <begin position="487"/>
        <end position="497"/>
    </location>
</feature>
<dbReference type="InterPro" id="IPR000629">
    <property type="entry name" value="RNA-helicase_DEAD-box_CS"/>
</dbReference>
<feature type="domain" description="Helicase C-terminal" evidence="16">
    <location>
        <begin position="266"/>
        <end position="426"/>
    </location>
</feature>
<dbReference type="PANTHER" id="PTHR47959">
    <property type="entry name" value="ATP-DEPENDENT RNA HELICASE RHLE-RELATED"/>
    <property type="match status" value="1"/>
</dbReference>
<evidence type="ECO:0000256" key="1">
    <source>
        <dbReference type="ARBA" id="ARBA00022540"/>
    </source>
</evidence>
<feature type="domain" description="Helicase ATP-binding" evidence="15">
    <location>
        <begin position="75"/>
        <end position="254"/>
    </location>
</feature>
<dbReference type="EMBL" id="JAOPGA020000576">
    <property type="protein sequence ID" value="KAL0479550.1"/>
    <property type="molecule type" value="Genomic_DNA"/>
</dbReference>
<evidence type="ECO:0000256" key="9">
    <source>
        <dbReference type="ARBA" id="ARBA00024769"/>
    </source>
</evidence>
<dbReference type="GO" id="GO:0005524">
    <property type="term" value="F:ATP binding"/>
    <property type="evidence" value="ECO:0007669"/>
    <property type="project" value="UniProtKB-KW"/>
</dbReference>
<dbReference type="GO" id="GO:0003724">
    <property type="term" value="F:RNA helicase activity"/>
    <property type="evidence" value="ECO:0007669"/>
    <property type="project" value="InterPro"/>
</dbReference>
<dbReference type="CDD" id="cd18787">
    <property type="entry name" value="SF2_C_DEAD"/>
    <property type="match status" value="1"/>
</dbReference>
<evidence type="ECO:0000256" key="7">
    <source>
        <dbReference type="ARBA" id="ARBA00024352"/>
    </source>
</evidence>
<dbReference type="GO" id="GO:0003743">
    <property type="term" value="F:translation initiation factor activity"/>
    <property type="evidence" value="ECO:0007669"/>
    <property type="project" value="UniProtKB-KW"/>
</dbReference>
<dbReference type="InterPro" id="IPR014001">
    <property type="entry name" value="Helicase_ATP-bd"/>
</dbReference>
<feature type="domain" description="DEAD-box RNA helicase Q" evidence="17">
    <location>
        <begin position="44"/>
        <end position="72"/>
    </location>
</feature>
<dbReference type="SUPFAM" id="SSF52540">
    <property type="entry name" value="P-loop containing nucleoside triphosphate hydrolases"/>
    <property type="match status" value="1"/>
</dbReference>
<dbReference type="Proteomes" id="UP001431209">
    <property type="component" value="Unassembled WGS sequence"/>
</dbReference>
<evidence type="ECO:0000256" key="8">
    <source>
        <dbReference type="ARBA" id="ARBA00024417"/>
    </source>
</evidence>
<proteinExistence type="inferred from homology"/>
<keyword evidence="1" id="KW-0396">Initiation factor</keyword>
<dbReference type="PROSITE" id="PS51194">
    <property type="entry name" value="HELICASE_CTER"/>
    <property type="match status" value="1"/>
</dbReference>
<organism evidence="18 19">
    <name type="scientific">Acrasis kona</name>
    <dbReference type="NCBI Taxonomy" id="1008807"/>
    <lineage>
        <taxon>Eukaryota</taxon>
        <taxon>Discoba</taxon>
        <taxon>Heterolobosea</taxon>
        <taxon>Tetramitia</taxon>
        <taxon>Eutetramitia</taxon>
        <taxon>Acrasidae</taxon>
        <taxon>Acrasis</taxon>
    </lineage>
</organism>
<dbReference type="InterPro" id="IPR027417">
    <property type="entry name" value="P-loop_NTPase"/>
</dbReference>
<protein>
    <recommendedName>
        <fullName evidence="8">Probable eukaryotic initiation factor 4A</fullName>
    </recommendedName>
    <alternativeName>
        <fullName evidence="11">ATP-dependent RNA helicase eIF4A</fullName>
    </alternativeName>
</protein>
<comment type="caution">
    <text evidence="18">The sequence shown here is derived from an EMBL/GenBank/DDBJ whole genome shotgun (WGS) entry which is preliminary data.</text>
</comment>
<evidence type="ECO:0000259" key="16">
    <source>
        <dbReference type="PROSITE" id="PS51194"/>
    </source>
</evidence>
<keyword evidence="6" id="KW-0648">Protein biosynthesis</keyword>
<dbReference type="Pfam" id="PF00270">
    <property type="entry name" value="DEAD"/>
    <property type="match status" value="1"/>
</dbReference>
<dbReference type="PROSITE" id="PS51192">
    <property type="entry name" value="HELICASE_ATP_BIND_1"/>
    <property type="match status" value="1"/>
</dbReference>
<sequence>MSNQDTKQPKAFKNAPITNTKTESENEVEQIIISADEEVIDKTTTFENLGLHKKLCDTCKKLGYEHPTKIQRDSIPIAIQGRDIIGIAETGSGKTASFLLPILHKLLSLNTKPSPCSGLILAPTRELAIQIFQHVKAIGSEIGIHSTLLVGGEPIVQQQKEITDSKKPAHVVVGTPGRVAEHLRNTKGFNLFRTKHLVLDEADKLLSSVFEKEIALIFGALPKRSERNTFLYSATMTKSVEKLQKAQLNDPVKVQVSNTKYATVNQLQQEYLFIPEKYKEAHLTYLLNENPGRRVIVFVAQNVTCLTLSLMLRQLNLPAIPLSGQMADGDRVHCLRKFTSGDRPIMIATDIASRGLDIPLVELVINYDIPVHSKEYVHRVGRTARIGNQGRAITMVTQYDIQYFQRIEQLIEKKMTECPVDKDNVMVLSGTVATALEQAKKKLAETEKDEDAGPGDDEKEAEAQVLNSAIRLLGQRRKAEKGGNSKGIKKKKKKSKK</sequence>
<gene>
    <name evidence="18" type="ORF">AKO1_007727</name>
</gene>
<comment type="subunit">
    <text evidence="10">eIF4F is a multi-subunit complex, the composition of which varies with external and internal environmental conditions. It is composed of at least EIF4A, EIF4E and EIF4G.</text>
</comment>
<dbReference type="PROSITE" id="PS00039">
    <property type="entry name" value="DEAD_ATP_HELICASE"/>
    <property type="match status" value="1"/>
</dbReference>
<keyword evidence="2 13" id="KW-0547">Nucleotide-binding</keyword>
<dbReference type="Gene3D" id="3.40.50.300">
    <property type="entry name" value="P-loop containing nucleotide triphosphate hydrolases"/>
    <property type="match status" value="2"/>
</dbReference>
<dbReference type="PROSITE" id="PS51195">
    <property type="entry name" value="Q_MOTIF"/>
    <property type="match status" value="1"/>
</dbReference>
<keyword evidence="3 13" id="KW-0378">Hydrolase</keyword>
<evidence type="ECO:0000256" key="12">
    <source>
        <dbReference type="PROSITE-ProRule" id="PRU00552"/>
    </source>
</evidence>
<evidence type="ECO:0000256" key="4">
    <source>
        <dbReference type="ARBA" id="ARBA00022806"/>
    </source>
</evidence>
<dbReference type="InterPro" id="IPR014014">
    <property type="entry name" value="RNA_helicase_DEAD_Q_motif"/>
</dbReference>
<dbReference type="GO" id="GO:0016787">
    <property type="term" value="F:hydrolase activity"/>
    <property type="evidence" value="ECO:0007669"/>
    <property type="project" value="UniProtKB-KW"/>
</dbReference>
<evidence type="ECO:0000313" key="18">
    <source>
        <dbReference type="EMBL" id="KAL0479550.1"/>
    </source>
</evidence>
<dbReference type="InterPro" id="IPR001650">
    <property type="entry name" value="Helicase_C-like"/>
</dbReference>
<evidence type="ECO:0000259" key="17">
    <source>
        <dbReference type="PROSITE" id="PS51195"/>
    </source>
</evidence>
<evidence type="ECO:0000256" key="11">
    <source>
        <dbReference type="ARBA" id="ARBA00030297"/>
    </source>
</evidence>
<accession>A0AAW2YRX1</accession>
<evidence type="ECO:0000256" key="2">
    <source>
        <dbReference type="ARBA" id="ARBA00022741"/>
    </source>
</evidence>
<dbReference type="InterPro" id="IPR011545">
    <property type="entry name" value="DEAD/DEAH_box_helicase_dom"/>
</dbReference>
<feature type="region of interest" description="Disordered" evidence="14">
    <location>
        <begin position="443"/>
        <end position="497"/>
    </location>
</feature>
<dbReference type="AlphaFoldDB" id="A0AAW2YRX1"/>
<evidence type="ECO:0000256" key="13">
    <source>
        <dbReference type="RuleBase" id="RU000492"/>
    </source>
</evidence>
<keyword evidence="19" id="KW-1185">Reference proteome</keyword>
<dbReference type="PANTHER" id="PTHR47959:SF24">
    <property type="entry name" value="ATP-DEPENDENT RNA HELICASE"/>
    <property type="match status" value="1"/>
</dbReference>
<evidence type="ECO:0000256" key="14">
    <source>
        <dbReference type="SAM" id="MobiDB-lite"/>
    </source>
</evidence>
<dbReference type="SMART" id="SM00490">
    <property type="entry name" value="HELICc"/>
    <property type="match status" value="1"/>
</dbReference>
<reference evidence="18 19" key="1">
    <citation type="submission" date="2024-03" db="EMBL/GenBank/DDBJ databases">
        <title>The Acrasis kona genome and developmental transcriptomes reveal deep origins of eukaryotic multicellular pathways.</title>
        <authorList>
            <person name="Sheikh S."/>
            <person name="Fu C.-J."/>
            <person name="Brown M.W."/>
            <person name="Baldauf S.L."/>
        </authorList>
    </citation>
    <scope>NUCLEOTIDE SEQUENCE [LARGE SCALE GENOMIC DNA]</scope>
    <source>
        <strain evidence="18 19">ATCC MYA-3509</strain>
    </source>
</reference>
<name>A0AAW2YRX1_9EUKA</name>
<evidence type="ECO:0000259" key="15">
    <source>
        <dbReference type="PROSITE" id="PS51192"/>
    </source>
</evidence>
<evidence type="ECO:0000256" key="10">
    <source>
        <dbReference type="ARBA" id="ARBA00025917"/>
    </source>
</evidence>
<dbReference type="GO" id="GO:0003676">
    <property type="term" value="F:nucleic acid binding"/>
    <property type="evidence" value="ECO:0007669"/>
    <property type="project" value="InterPro"/>
</dbReference>
<comment type="similarity">
    <text evidence="7">Belongs to the DEAD box helicase family. eIF4A subfamily.</text>
</comment>
<comment type="function">
    <text evidence="9">ATP-dependent RNA helicase which is a subunit of the eIF4F complex involved in cap recognition and is required for mRNA binding to ribosome. In the current model of translation initiation, eIF4A unwinds RNA secondary structures in the 5'-UTR of mRNAs which is necessary to allow efficient binding of the small ribosomal subunit, and subsequent scanning for the initiator codon.</text>
</comment>